<keyword evidence="3" id="KW-1185">Reference proteome</keyword>
<dbReference type="VEuPathDB" id="FungiDB:CC77DRAFT_1058236"/>
<reference evidence="2 3" key="1">
    <citation type="submission" date="2016-05" db="EMBL/GenBank/DDBJ databases">
        <title>Comparative analysis of secretome profiles of manganese(II)-oxidizing ascomycete fungi.</title>
        <authorList>
            <consortium name="DOE Joint Genome Institute"/>
            <person name="Zeiner C.A."/>
            <person name="Purvine S.O."/>
            <person name="Zink E.M."/>
            <person name="Wu S."/>
            <person name="Pasa-Tolic L."/>
            <person name="Chaput D.L."/>
            <person name="Haridas S."/>
            <person name="Grigoriev I.V."/>
            <person name="Santelli C.M."/>
            <person name="Hansel C.M."/>
        </authorList>
    </citation>
    <scope>NUCLEOTIDE SEQUENCE [LARGE SCALE GENOMIC DNA]</scope>
    <source>
        <strain evidence="2 3">SRC1lrK2f</strain>
    </source>
</reference>
<dbReference type="AlphaFoldDB" id="A0A177DW88"/>
<proteinExistence type="predicted"/>
<protein>
    <submittedName>
        <fullName evidence="2">Uncharacterized protein</fullName>
    </submittedName>
</protein>
<evidence type="ECO:0000313" key="2">
    <source>
        <dbReference type="EMBL" id="OAG23728.1"/>
    </source>
</evidence>
<dbReference type="Proteomes" id="UP000077248">
    <property type="component" value="Unassembled WGS sequence"/>
</dbReference>
<feature type="region of interest" description="Disordered" evidence="1">
    <location>
        <begin position="15"/>
        <end position="59"/>
    </location>
</feature>
<evidence type="ECO:0000256" key="1">
    <source>
        <dbReference type="SAM" id="MobiDB-lite"/>
    </source>
</evidence>
<feature type="compositionally biased region" description="Polar residues" evidence="1">
    <location>
        <begin position="23"/>
        <end position="38"/>
    </location>
</feature>
<dbReference type="EMBL" id="KV441472">
    <property type="protein sequence ID" value="OAG23728.1"/>
    <property type="molecule type" value="Genomic_DNA"/>
</dbReference>
<organism evidence="2 3">
    <name type="scientific">Alternaria alternata</name>
    <name type="common">Alternaria rot fungus</name>
    <name type="synonym">Torula alternata</name>
    <dbReference type="NCBI Taxonomy" id="5599"/>
    <lineage>
        <taxon>Eukaryota</taxon>
        <taxon>Fungi</taxon>
        <taxon>Dikarya</taxon>
        <taxon>Ascomycota</taxon>
        <taxon>Pezizomycotina</taxon>
        <taxon>Dothideomycetes</taxon>
        <taxon>Pleosporomycetidae</taxon>
        <taxon>Pleosporales</taxon>
        <taxon>Pleosporineae</taxon>
        <taxon>Pleosporaceae</taxon>
        <taxon>Alternaria</taxon>
        <taxon>Alternaria sect. Alternaria</taxon>
        <taxon>Alternaria alternata complex</taxon>
    </lineage>
</organism>
<accession>A0A177DW88</accession>
<name>A0A177DW88_ALTAL</name>
<dbReference type="GeneID" id="29113703"/>
<gene>
    <name evidence="2" type="ORF">CC77DRAFT_1058236</name>
</gene>
<dbReference type="RefSeq" id="XP_018389149.1">
    <property type="nucleotide sequence ID" value="XM_018528109.1"/>
</dbReference>
<sequence length="148" mass="16521">MSELSYSAARSSTAAHRSFDARSGSTLSATPQYATQPCHSHAQMGRRYGRRKTSTSHLESEDVWITALGQKRNDVAAVGVDDSWTTAPGDDMDKADEPELHWQLYLREATALSLLDSLFDDLVAGHMQWMAELNQALYDSYDVFDFLV</sequence>
<evidence type="ECO:0000313" key="3">
    <source>
        <dbReference type="Proteomes" id="UP000077248"/>
    </source>
</evidence>
<dbReference type="KEGG" id="aalt:CC77DRAFT_1058236"/>